<dbReference type="GO" id="GO:0030246">
    <property type="term" value="F:carbohydrate binding"/>
    <property type="evidence" value="ECO:0007669"/>
    <property type="project" value="InterPro"/>
</dbReference>
<comment type="subcellular location">
    <subcellularLocation>
        <location evidence="1">Membrane</location>
        <topology evidence="1">Multi-pass membrane protein</topology>
    </subcellularLocation>
</comment>
<evidence type="ECO:0000313" key="13">
    <source>
        <dbReference type="WBParaSite" id="TCONS_00015947.p1"/>
    </source>
</evidence>
<evidence type="ECO:0000256" key="1">
    <source>
        <dbReference type="ARBA" id="ARBA00004141"/>
    </source>
</evidence>
<dbReference type="Pfam" id="PF00002">
    <property type="entry name" value="7tm_2"/>
    <property type="match status" value="1"/>
</dbReference>
<protein>
    <submittedName>
        <fullName evidence="13">Latrophilin Cirl</fullName>
    </submittedName>
</protein>
<dbReference type="PROSITE" id="PS50228">
    <property type="entry name" value="SUEL_LECTIN"/>
    <property type="match status" value="1"/>
</dbReference>
<evidence type="ECO:0000256" key="2">
    <source>
        <dbReference type="ARBA" id="ARBA00022692"/>
    </source>
</evidence>
<evidence type="ECO:0000256" key="6">
    <source>
        <dbReference type="ARBA" id="ARBA00023170"/>
    </source>
</evidence>
<feature type="transmembrane region" description="Helical" evidence="8">
    <location>
        <begin position="591"/>
        <end position="612"/>
    </location>
</feature>
<dbReference type="Gene3D" id="1.20.1070.10">
    <property type="entry name" value="Rhodopsin 7-helix transmembrane proteins"/>
    <property type="match status" value="1"/>
</dbReference>
<keyword evidence="6" id="KW-0675">Receptor</keyword>
<evidence type="ECO:0000259" key="11">
    <source>
        <dbReference type="PROSITE" id="PS50261"/>
    </source>
</evidence>
<dbReference type="AlphaFoldDB" id="A0AAF5DNG5"/>
<dbReference type="InterPro" id="IPR001879">
    <property type="entry name" value="GPCR_2_extracellular_dom"/>
</dbReference>
<evidence type="ECO:0000256" key="5">
    <source>
        <dbReference type="ARBA" id="ARBA00023136"/>
    </source>
</evidence>
<dbReference type="InterPro" id="IPR036445">
    <property type="entry name" value="GPCR_2_extracell_dom_sf"/>
</dbReference>
<dbReference type="Gene3D" id="2.60.220.50">
    <property type="match status" value="1"/>
</dbReference>
<dbReference type="Pfam" id="PF02793">
    <property type="entry name" value="HRM"/>
    <property type="match status" value="1"/>
</dbReference>
<dbReference type="InterPro" id="IPR017981">
    <property type="entry name" value="GPCR_2-like_7TM"/>
</dbReference>
<dbReference type="PROSITE" id="PS50227">
    <property type="entry name" value="G_PROTEIN_RECEP_F2_3"/>
    <property type="match status" value="1"/>
</dbReference>
<dbReference type="SMART" id="SM00008">
    <property type="entry name" value="HormR"/>
    <property type="match status" value="1"/>
</dbReference>
<dbReference type="GO" id="GO:0016020">
    <property type="term" value="C:membrane"/>
    <property type="evidence" value="ECO:0007669"/>
    <property type="project" value="UniProtKB-SubCell"/>
</dbReference>
<evidence type="ECO:0000256" key="7">
    <source>
        <dbReference type="ARBA" id="ARBA00023224"/>
    </source>
</evidence>
<dbReference type="WBParaSite" id="TCONS_00015947.p1">
    <property type="protein sequence ID" value="TCONS_00015947.p1"/>
    <property type="gene ID" value="XLOC_010716"/>
</dbReference>
<dbReference type="InterPro" id="IPR000922">
    <property type="entry name" value="Lectin_gal-bd_dom"/>
</dbReference>
<evidence type="ECO:0000259" key="10">
    <source>
        <dbReference type="PROSITE" id="PS50228"/>
    </source>
</evidence>
<dbReference type="Gene3D" id="2.60.120.740">
    <property type="match status" value="1"/>
</dbReference>
<evidence type="ECO:0000256" key="3">
    <source>
        <dbReference type="ARBA" id="ARBA00022989"/>
    </source>
</evidence>
<dbReference type="Pfam" id="PF02140">
    <property type="entry name" value="SUEL_Lectin"/>
    <property type="match status" value="1"/>
</dbReference>
<dbReference type="InterPro" id="IPR046338">
    <property type="entry name" value="GAIN_dom_sf"/>
</dbReference>
<organism evidence="12 13">
    <name type="scientific">Strongyloides stercoralis</name>
    <name type="common">Threadworm</name>
    <dbReference type="NCBI Taxonomy" id="6248"/>
    <lineage>
        <taxon>Eukaryota</taxon>
        <taxon>Metazoa</taxon>
        <taxon>Ecdysozoa</taxon>
        <taxon>Nematoda</taxon>
        <taxon>Chromadorea</taxon>
        <taxon>Rhabditida</taxon>
        <taxon>Tylenchina</taxon>
        <taxon>Panagrolaimomorpha</taxon>
        <taxon>Strongyloidoidea</taxon>
        <taxon>Strongyloididae</taxon>
        <taxon>Strongyloides</taxon>
    </lineage>
</organism>
<feature type="transmembrane region" description="Helical" evidence="8">
    <location>
        <begin position="618"/>
        <end position="640"/>
    </location>
</feature>
<feature type="transmembrane region" description="Helical" evidence="8">
    <location>
        <begin position="753"/>
        <end position="772"/>
    </location>
</feature>
<dbReference type="InterPro" id="IPR043159">
    <property type="entry name" value="Lectin_gal-bd_sf"/>
</dbReference>
<keyword evidence="2 8" id="KW-0812">Transmembrane</keyword>
<feature type="domain" description="G-protein coupled receptors family 2 profile 2" evidence="11">
    <location>
        <begin position="544"/>
        <end position="768"/>
    </location>
</feature>
<evidence type="ECO:0000313" key="12">
    <source>
        <dbReference type="Proteomes" id="UP000035681"/>
    </source>
</evidence>
<dbReference type="Gene3D" id="4.10.1240.10">
    <property type="entry name" value="GPCR, family 2, extracellular hormone receptor domain"/>
    <property type="match status" value="1"/>
</dbReference>
<keyword evidence="3 8" id="KW-1133">Transmembrane helix</keyword>
<evidence type="ECO:0000259" key="9">
    <source>
        <dbReference type="PROSITE" id="PS50227"/>
    </source>
</evidence>
<proteinExistence type="predicted"/>
<feature type="domain" description="SUEL-type lectin" evidence="10">
    <location>
        <begin position="20"/>
        <end position="111"/>
    </location>
</feature>
<name>A0AAF5DNG5_STRER</name>
<feature type="transmembrane region" description="Helical" evidence="8">
    <location>
        <begin position="700"/>
        <end position="726"/>
    </location>
</feature>
<evidence type="ECO:0000256" key="8">
    <source>
        <dbReference type="SAM" id="Phobius"/>
    </source>
</evidence>
<dbReference type="GO" id="GO:0004930">
    <property type="term" value="F:G protein-coupled receptor activity"/>
    <property type="evidence" value="ECO:0007669"/>
    <property type="project" value="InterPro"/>
</dbReference>
<evidence type="ECO:0000256" key="4">
    <source>
        <dbReference type="ARBA" id="ARBA00023040"/>
    </source>
</evidence>
<keyword evidence="5 8" id="KW-0472">Membrane</keyword>
<sequence>MTFKEVIVNKEDNFLEEVTICDGLNVTLQCDETKIINFTMANYGRFAIEVCNDPNDFKIPDEKLCKNDKTLPILEKLCQGQSICSFNVNNKIFDDTCIGSPKYLVARYNCIEKIIPTTTTTQKTTTELVQVNIHLMEDNEYAKVVSHKEDTRMTNIGITRNPSKIIAKIEENFGNVIKNCPKTTRRLITWPETHPGKKARVDCPIGSFGLGEWYCSNEGKWEPSDGPSLLYCKSTTFNNLAQDLEEIDPTESKDEIRKAIEILLEETVKNLKIHTTVFGGDLMVIGGIISKITDQFQFLDDDKESAGIIVDRLSDVIDVLLKPSNEFWSDLNEELRKKLLMRILENYEKMLLKILVPSERKNVANSKTILKENFLGISTEVLKHSNAKYPSESVKNFQDNIMIPDEIIEKYIDTMTFVSYNGNISKIFGGYNFNNTNNIFSTNIISVSLYDGKKRFIKINDRNKNYTYPFVIELQLKEKMEHSKTIECINYDEEQGLWSNKNCILSSIKNDQIICHCSILGKISSVIIDNNIDDITSIDGNNYIQLIVIISCVIGIFFMIMTLFSVFVFYSTSTYDKGQTIMLRNITITYIFPNILILVFFATPTILSGSVVCSISTILTQFFILSFLLWIIIISYQLMIEISHNYTGPSNLALFIYNTIAYILPLFISFGSAYWYQSSIGIDSWKVSEFCFHNISDNFIIGYGIPIAIVIVINAIFSIILLCTIFRRSTEGYSPCKQDTLTNFKNIKNMSKGIILTGIFASIILVPIHFYVEIRNPLLIYLSCSFNIILSCCFFIYFVVTSESMAYNYNQWVLRNEWLPKFFRESTIKNIENNSRKMILSSEGETPVLFPETFSNNMSPAHFSFSPSCVSTYTYSGDKSLLCSNYKSHITSNISYQQNPSPFSLHNNDQKICNNGTMYDYPSISFDKPNYIGTFSTANTLINNNKNQIKYHYMDNNDQNNGHPFIYPIECISPNLRTTPPKFPPPPPPQYVNGSATIQYKLNQGPVTMSEDSAYSDSGSSTFIPPIISNGVPLVANYTSGSMVLRMDLNKKPPVFLSGNNN</sequence>
<accession>A0AAF5DNG5</accession>
<keyword evidence="4" id="KW-0297">G-protein coupled receptor</keyword>
<dbReference type="Proteomes" id="UP000035681">
    <property type="component" value="Unplaced"/>
</dbReference>
<feature type="transmembrane region" description="Helical" evidence="8">
    <location>
        <begin position="652"/>
        <end position="676"/>
    </location>
</feature>
<feature type="transmembrane region" description="Helical" evidence="8">
    <location>
        <begin position="543"/>
        <end position="570"/>
    </location>
</feature>
<dbReference type="GO" id="GO:0007166">
    <property type="term" value="P:cell surface receptor signaling pathway"/>
    <property type="evidence" value="ECO:0007669"/>
    <property type="project" value="InterPro"/>
</dbReference>
<reference evidence="13" key="1">
    <citation type="submission" date="2024-02" db="UniProtKB">
        <authorList>
            <consortium name="WormBaseParasite"/>
        </authorList>
    </citation>
    <scope>IDENTIFICATION</scope>
</reference>
<keyword evidence="12" id="KW-1185">Reference proteome</keyword>
<dbReference type="PANTHER" id="PTHR46780">
    <property type="entry name" value="PROTEIN EVA-1"/>
    <property type="match status" value="1"/>
</dbReference>
<dbReference type="PROSITE" id="PS50261">
    <property type="entry name" value="G_PROTEIN_RECEP_F2_4"/>
    <property type="match status" value="1"/>
</dbReference>
<dbReference type="InterPro" id="IPR000832">
    <property type="entry name" value="GPCR_2_secretin-like"/>
</dbReference>
<keyword evidence="7" id="KW-0807">Transducer</keyword>
<feature type="domain" description="G-protein coupled receptors family 2 profile 1" evidence="9">
    <location>
        <begin position="180"/>
        <end position="236"/>
    </location>
</feature>
<feature type="transmembrane region" description="Helical" evidence="8">
    <location>
        <begin position="778"/>
        <end position="800"/>
    </location>
</feature>